<gene>
    <name evidence="2" type="ORF">SDC9_39208</name>
</gene>
<comment type="caution">
    <text evidence="2">The sequence shown here is derived from an EMBL/GenBank/DDBJ whole genome shotgun (WGS) entry which is preliminary data.</text>
</comment>
<dbReference type="Gene3D" id="3.40.50.150">
    <property type="entry name" value="Vaccinia Virus protein VP39"/>
    <property type="match status" value="1"/>
</dbReference>
<proteinExistence type="predicted"/>
<feature type="domain" description="Methyltransferase FkbM" evidence="1">
    <location>
        <begin position="82"/>
        <end position="223"/>
    </location>
</feature>
<reference evidence="2" key="1">
    <citation type="submission" date="2019-08" db="EMBL/GenBank/DDBJ databases">
        <authorList>
            <person name="Kucharzyk K."/>
            <person name="Murdoch R.W."/>
            <person name="Higgins S."/>
            <person name="Loffler F."/>
        </authorList>
    </citation>
    <scope>NUCLEOTIDE SEQUENCE</scope>
</reference>
<evidence type="ECO:0000313" key="2">
    <source>
        <dbReference type="EMBL" id="MPL93083.1"/>
    </source>
</evidence>
<protein>
    <recommendedName>
        <fullName evidence="1">Methyltransferase FkbM domain-containing protein</fullName>
    </recommendedName>
</protein>
<organism evidence="2">
    <name type="scientific">bioreactor metagenome</name>
    <dbReference type="NCBI Taxonomy" id="1076179"/>
    <lineage>
        <taxon>unclassified sequences</taxon>
        <taxon>metagenomes</taxon>
        <taxon>ecological metagenomes</taxon>
    </lineage>
</organism>
<name>A0A644VRP5_9ZZZZ</name>
<sequence length="308" mass="35690">MIELLVNKLLRIIGFRIVKLERGINVRGLLGKKVFNVGNFRIKSPGSHTLSKNLKNYKYYSRNLLRLIDIIGDFIPDLEVIDVGANIGDSAALINSARNTPNKIYCFEGEKEYLNYFKENTLSMKNIVLFETYLGEEDLENGFDVIKNNGTLRIDTNKKGNIKIDSIDNIDRKSNYVLNNVKFLKTDTDGYDFKILRGAKNLLQRSKPILFFEYDREFLNKVNDDGFSTFKMIEDIGYNKAIIYDNYGRLLISIDLVLNKDILGQLDLYIKDKKGAFPYYDMCVFHKEDNLIFESVIKKEFDFFSSQC</sequence>
<evidence type="ECO:0000259" key="1">
    <source>
        <dbReference type="Pfam" id="PF05050"/>
    </source>
</evidence>
<dbReference type="AlphaFoldDB" id="A0A644VRP5"/>
<dbReference type="InterPro" id="IPR052514">
    <property type="entry name" value="SAM-dependent_MTase"/>
</dbReference>
<dbReference type="SUPFAM" id="SSF53335">
    <property type="entry name" value="S-adenosyl-L-methionine-dependent methyltransferases"/>
    <property type="match status" value="1"/>
</dbReference>
<dbReference type="PANTHER" id="PTHR34203">
    <property type="entry name" value="METHYLTRANSFERASE, FKBM FAMILY PROTEIN"/>
    <property type="match status" value="1"/>
</dbReference>
<dbReference type="InterPro" id="IPR029063">
    <property type="entry name" value="SAM-dependent_MTases_sf"/>
</dbReference>
<dbReference type="NCBIfam" id="TIGR01444">
    <property type="entry name" value="fkbM_fam"/>
    <property type="match status" value="1"/>
</dbReference>
<dbReference type="Pfam" id="PF05050">
    <property type="entry name" value="Methyltransf_21"/>
    <property type="match status" value="1"/>
</dbReference>
<dbReference type="EMBL" id="VSSQ01000380">
    <property type="protein sequence ID" value="MPL93083.1"/>
    <property type="molecule type" value="Genomic_DNA"/>
</dbReference>
<dbReference type="InterPro" id="IPR006342">
    <property type="entry name" value="FkbM_mtfrase"/>
</dbReference>
<dbReference type="PANTHER" id="PTHR34203:SF15">
    <property type="entry name" value="SLL1173 PROTEIN"/>
    <property type="match status" value="1"/>
</dbReference>
<accession>A0A644VRP5</accession>